<keyword evidence="7" id="KW-1185">Reference proteome</keyword>
<evidence type="ECO:0000256" key="2">
    <source>
        <dbReference type="ARBA" id="ARBA00010901"/>
    </source>
</evidence>
<dbReference type="SUPFAM" id="SSF64602">
    <property type="entry name" value="F1 ATPase inhibitor, IF1, C-terminal domain"/>
    <property type="match status" value="1"/>
</dbReference>
<dbReference type="Proteomes" id="UP000000314">
    <property type="component" value="Chromosome 1"/>
</dbReference>
<dbReference type="EMBL" id="FN392319">
    <property type="protein sequence ID" value="CAY67692.1"/>
    <property type="molecule type" value="Genomic_DNA"/>
</dbReference>
<gene>
    <name evidence="6" type="ordered locus">PAS_chr1-1_0315</name>
</gene>
<comment type="similarity">
    <text evidence="2 4">Belongs to the ATPase inhibitor family.</text>
</comment>
<dbReference type="InterPro" id="IPR007648">
    <property type="entry name" value="ATPase_inhibitor_mt"/>
</dbReference>
<dbReference type="GO" id="GO:0005739">
    <property type="term" value="C:mitochondrion"/>
    <property type="evidence" value="ECO:0007669"/>
    <property type="project" value="UniProtKB-SubCell"/>
</dbReference>
<keyword evidence="3" id="KW-0496">Mitochondrion</keyword>
<dbReference type="GeneID" id="8196582"/>
<name>C4QWR9_KOMPG</name>
<dbReference type="RefSeq" id="XP_002489973.1">
    <property type="nucleotide sequence ID" value="XM_002489928.1"/>
</dbReference>
<feature type="coiled-coil region" evidence="5">
    <location>
        <begin position="50"/>
        <end position="84"/>
    </location>
</feature>
<proteinExistence type="inferred from homology"/>
<dbReference type="Gene3D" id="1.20.5.500">
    <property type="entry name" value="Single helix bin"/>
    <property type="match status" value="1"/>
</dbReference>
<comment type="subcellular location">
    <subcellularLocation>
        <location evidence="1">Mitochondrion</location>
    </subcellularLocation>
</comment>
<comment type="function">
    <text evidence="4">Inhibits the enzyme activity of ATPase.</text>
</comment>
<evidence type="ECO:0000256" key="5">
    <source>
        <dbReference type="SAM" id="Coils"/>
    </source>
</evidence>
<organism evidence="6 7">
    <name type="scientific">Komagataella phaffii (strain GS115 / ATCC 20864)</name>
    <name type="common">Yeast</name>
    <name type="synonym">Pichia pastoris</name>
    <dbReference type="NCBI Taxonomy" id="644223"/>
    <lineage>
        <taxon>Eukaryota</taxon>
        <taxon>Fungi</taxon>
        <taxon>Dikarya</taxon>
        <taxon>Ascomycota</taxon>
        <taxon>Saccharomycotina</taxon>
        <taxon>Pichiomycetes</taxon>
        <taxon>Pichiales</taxon>
        <taxon>Pichiaceae</taxon>
        <taxon>Komagataella</taxon>
    </lineage>
</organism>
<sequence length="84" mass="9767">MFQRTTATLVRQNKAIARFYSEGSTGAPRSDGSGDAFTKREKAQEDFYIKKHQAEQLAKLREQLKNQKEHLQNLEKEINNIKEK</sequence>
<evidence type="ECO:0000256" key="3">
    <source>
        <dbReference type="ARBA" id="ARBA00023128"/>
    </source>
</evidence>
<protein>
    <recommendedName>
        <fullName evidence="4">ATPase inhibitor, mitochondrial</fullName>
    </recommendedName>
</protein>
<dbReference type="STRING" id="644223.C4QWR9"/>
<dbReference type="OrthoDB" id="5532350at2759"/>
<reference evidence="6 7" key="1">
    <citation type="journal article" date="2009" name="Nat. Biotechnol.">
        <title>Genome sequence of the recombinant protein production host Pichia pastoris.</title>
        <authorList>
            <person name="De Schutter K."/>
            <person name="Lin Y.C."/>
            <person name="Tiels P."/>
            <person name="Van Hecke A."/>
            <person name="Glinka S."/>
            <person name="Weber-Lehmann J."/>
            <person name="Rouze P."/>
            <person name="Van de Peer Y."/>
            <person name="Callewaert N."/>
        </authorList>
    </citation>
    <scope>NUCLEOTIDE SEQUENCE [LARGE SCALE GENOMIC DNA]</scope>
    <source>
        <strain evidence="7">GS115 / ATCC 20864</strain>
    </source>
</reference>
<dbReference type="FunCoup" id="C4QWR9">
    <property type="interactions" value="77"/>
</dbReference>
<accession>C4QWR9</accession>
<evidence type="ECO:0000256" key="4">
    <source>
        <dbReference type="RuleBase" id="RU368087"/>
    </source>
</evidence>
<evidence type="ECO:0000256" key="1">
    <source>
        <dbReference type="ARBA" id="ARBA00004173"/>
    </source>
</evidence>
<dbReference type="KEGG" id="ppa:PAS_chr1-1_0315"/>
<dbReference type="SMR" id="C4QWR9"/>
<keyword evidence="5" id="KW-0175">Coiled coil</keyword>
<dbReference type="OMA" id="NQGGEHN"/>
<dbReference type="AlphaFoldDB" id="C4QWR9"/>
<evidence type="ECO:0000313" key="7">
    <source>
        <dbReference type="Proteomes" id="UP000000314"/>
    </source>
</evidence>
<dbReference type="HOGENOM" id="CLU_145563_4_0_1"/>
<dbReference type="eggNOG" id="ENOG502SCJG">
    <property type="taxonomic scope" value="Eukaryota"/>
</dbReference>
<evidence type="ECO:0000313" key="6">
    <source>
        <dbReference type="EMBL" id="CAY67692.1"/>
    </source>
</evidence>
<dbReference type="GO" id="GO:0042030">
    <property type="term" value="F:ATPase inhibitor activity"/>
    <property type="evidence" value="ECO:0007669"/>
    <property type="project" value="InterPro"/>
</dbReference>
<dbReference type="InParanoid" id="C4QWR9"/>
<dbReference type="Pfam" id="PF04568">
    <property type="entry name" value="IATP"/>
    <property type="match status" value="1"/>
</dbReference>